<comment type="caution">
    <text evidence="4">The sequence shown here is derived from an EMBL/GenBank/DDBJ whole genome shotgun (WGS) entry which is preliminary data.</text>
</comment>
<reference evidence="4 5" key="1">
    <citation type="submission" date="2020-10" db="EMBL/GenBank/DDBJ databases">
        <authorList>
            <person name="Castelo-Branco R."/>
            <person name="Eusebio N."/>
            <person name="Adriana R."/>
            <person name="Vieira A."/>
            <person name="Brugerolle De Fraissinette N."/>
            <person name="Rezende De Castro R."/>
            <person name="Schneider M.P."/>
            <person name="Vasconcelos V."/>
            <person name="Leao P.N."/>
        </authorList>
    </citation>
    <scope>NUCLEOTIDE SEQUENCE [LARGE SCALE GENOMIC DNA]</scope>
    <source>
        <strain evidence="4 5">LEGE 03274</strain>
    </source>
</reference>
<dbReference type="EMBL" id="JADEWC010000018">
    <property type="protein sequence ID" value="MBE9222832.1"/>
    <property type="molecule type" value="Genomic_DNA"/>
</dbReference>
<evidence type="ECO:0000256" key="1">
    <source>
        <dbReference type="ARBA" id="ARBA00022737"/>
    </source>
</evidence>
<keyword evidence="1" id="KW-0677">Repeat</keyword>
<feature type="repeat" description="TPR" evidence="3">
    <location>
        <begin position="371"/>
        <end position="404"/>
    </location>
</feature>
<feature type="repeat" description="TPR" evidence="3">
    <location>
        <begin position="269"/>
        <end position="302"/>
    </location>
</feature>
<evidence type="ECO:0000313" key="5">
    <source>
        <dbReference type="Proteomes" id="UP000654604"/>
    </source>
</evidence>
<evidence type="ECO:0000313" key="4">
    <source>
        <dbReference type="EMBL" id="MBE9222832.1"/>
    </source>
</evidence>
<dbReference type="RefSeq" id="WP_193800983.1">
    <property type="nucleotide sequence ID" value="NZ_JADEWC010000018.1"/>
</dbReference>
<dbReference type="Pfam" id="PF13414">
    <property type="entry name" value="TPR_11"/>
    <property type="match status" value="1"/>
</dbReference>
<dbReference type="Pfam" id="PF13181">
    <property type="entry name" value="TPR_8"/>
    <property type="match status" value="1"/>
</dbReference>
<dbReference type="Proteomes" id="UP000654604">
    <property type="component" value="Unassembled WGS sequence"/>
</dbReference>
<dbReference type="InterPro" id="IPR019734">
    <property type="entry name" value="TPR_rpt"/>
</dbReference>
<dbReference type="SUPFAM" id="SSF48452">
    <property type="entry name" value="TPR-like"/>
    <property type="match status" value="1"/>
</dbReference>
<dbReference type="InterPro" id="IPR050498">
    <property type="entry name" value="Ycf3"/>
</dbReference>
<dbReference type="InterPro" id="IPR011990">
    <property type="entry name" value="TPR-like_helical_dom_sf"/>
</dbReference>
<feature type="repeat" description="TPR" evidence="3">
    <location>
        <begin position="337"/>
        <end position="370"/>
    </location>
</feature>
<evidence type="ECO:0000256" key="3">
    <source>
        <dbReference type="PROSITE-ProRule" id="PRU00339"/>
    </source>
</evidence>
<dbReference type="SMART" id="SM00028">
    <property type="entry name" value="TPR"/>
    <property type="match status" value="7"/>
</dbReference>
<dbReference type="PROSITE" id="PS50005">
    <property type="entry name" value="TPR"/>
    <property type="match status" value="6"/>
</dbReference>
<keyword evidence="5" id="KW-1185">Reference proteome</keyword>
<feature type="repeat" description="TPR" evidence="3">
    <location>
        <begin position="201"/>
        <end position="234"/>
    </location>
</feature>
<sequence length="493" mass="58329">MDKNFILQEQQKDFCHRLKIDALCSCQSENCYSEIDTIKSSHVQAIINHLKPLLRDKKNNPNYQQLLSKYFLHRLGEQFLQQRYQDLVSLEKATNHLQNLNHNFIIKGNNNFNILVQTTLKSDEIYWFLNQEDIDKYELIIFFISIYSLQDDIQDYPLILAGFLPQEYIKKYITKDYITISDLFYGGGLKGYLRWARNHQINKFTRLGTFHDKKGEFDLAIHAYNQALNIGEANAHLYFLRGVALWKQGHYRRAIDDFSAVIKLDSNHLLAYHWRGFAYTYFQEYESALEDYEQEVRINPVSFLGYYKRALIKTKLGNFLGALDDYRICITINPSFFLAYYNRAFVYLKLKDYEDAMDDYVEALKFNPNLYQAHYNLGYIHQMLGNHSECIASYKNSLRLKPDYEKSYFNLAILQADLGYIQKAIALYDKILSMNPNFIQAKYNRDALFFIRENEGKLLGEYTEYNNQKNQKIPYLVDIKTYNSLIKKKESSD</sequence>
<protein>
    <submittedName>
        <fullName evidence="4">Tetratricopeptide repeat protein</fullName>
    </submittedName>
</protein>
<dbReference type="PANTHER" id="PTHR44858">
    <property type="entry name" value="TETRATRICOPEPTIDE REPEAT PROTEIN 6"/>
    <property type="match status" value="1"/>
</dbReference>
<accession>A0ABR9V4R1</accession>
<dbReference type="Pfam" id="PF00515">
    <property type="entry name" value="TPR_1"/>
    <property type="match status" value="2"/>
</dbReference>
<name>A0ABR9V4R1_9CHRO</name>
<dbReference type="PROSITE" id="PS50293">
    <property type="entry name" value="TPR_REGION"/>
    <property type="match status" value="1"/>
</dbReference>
<organism evidence="4 5">
    <name type="scientific">Cyanobacterium stanieri LEGE 03274</name>
    <dbReference type="NCBI Taxonomy" id="1828756"/>
    <lineage>
        <taxon>Bacteria</taxon>
        <taxon>Bacillati</taxon>
        <taxon>Cyanobacteriota</taxon>
        <taxon>Cyanophyceae</taxon>
        <taxon>Oscillatoriophycideae</taxon>
        <taxon>Chroococcales</taxon>
        <taxon>Geminocystaceae</taxon>
        <taxon>Cyanobacterium</taxon>
    </lineage>
</organism>
<feature type="repeat" description="TPR" evidence="3">
    <location>
        <begin position="235"/>
        <end position="268"/>
    </location>
</feature>
<gene>
    <name evidence="4" type="ORF">IQ215_08995</name>
</gene>
<dbReference type="Gene3D" id="1.25.40.10">
    <property type="entry name" value="Tetratricopeptide repeat domain"/>
    <property type="match status" value="3"/>
</dbReference>
<proteinExistence type="predicted"/>
<keyword evidence="2 3" id="KW-0802">TPR repeat</keyword>
<evidence type="ECO:0000256" key="2">
    <source>
        <dbReference type="ARBA" id="ARBA00022803"/>
    </source>
</evidence>
<feature type="repeat" description="TPR" evidence="3">
    <location>
        <begin position="405"/>
        <end position="438"/>
    </location>
</feature>
<dbReference type="PANTHER" id="PTHR44858:SF1">
    <property type="entry name" value="UDP-N-ACETYLGLUCOSAMINE--PEPTIDE N-ACETYLGLUCOSAMINYLTRANSFERASE SPINDLY-RELATED"/>
    <property type="match status" value="1"/>
</dbReference>